<feature type="compositionally biased region" description="Basic and acidic residues" evidence="2">
    <location>
        <begin position="951"/>
        <end position="966"/>
    </location>
</feature>
<dbReference type="Pfam" id="PF14479">
    <property type="entry name" value="HeLo"/>
    <property type="match status" value="1"/>
</dbReference>
<dbReference type="SUPFAM" id="SSF52540">
    <property type="entry name" value="P-loop containing nucleoside triphosphate hydrolases"/>
    <property type="match status" value="1"/>
</dbReference>
<accession>A0A9W4UQY1</accession>
<dbReference type="GO" id="GO:0016887">
    <property type="term" value="F:ATP hydrolysis activity"/>
    <property type="evidence" value="ECO:0007669"/>
    <property type="project" value="InterPro"/>
</dbReference>
<dbReference type="Gene3D" id="3.40.50.300">
    <property type="entry name" value="P-loop containing nucleotide triphosphate hydrolases"/>
    <property type="match status" value="1"/>
</dbReference>
<keyword evidence="1" id="KW-0175">Coiled coil</keyword>
<evidence type="ECO:0000259" key="4">
    <source>
        <dbReference type="Pfam" id="PF14479"/>
    </source>
</evidence>
<feature type="domain" description="DUF7025" evidence="5">
    <location>
        <begin position="468"/>
        <end position="569"/>
    </location>
</feature>
<dbReference type="PANTHER" id="PTHR46411">
    <property type="entry name" value="FAMILY ATPASE, PUTATIVE-RELATED"/>
    <property type="match status" value="1"/>
</dbReference>
<sequence length="982" mass="112329">MEAIGLGVGVAGLAGLFSSCIECFELVQRGRYLGQEYTILETKFTNQRLRLLTWGWACGFADPERYDNRLEDEELRSCIEATLLHLISLLNNGKELKNKYGLKQEQTGHHVLAVASSALDTLIGRSLPSTTTILGQKLHDFRDKIVRTQKGTKFTSAMRWAIEDKQKFTELVQHLKDLIDDLEGLTKWLDTAERQRNMLKCEVQSISDVSVLESMEEARLGRIDAVSDAASLRLWELRDYQRLEIERPNTPRHPSESSQNSIHSLEAEWEDVADDTHNGPEIATDTRYQVLHRVFCQHEATSIYLDPPSYNIWNGGYNQWLALDTEHPAHEPTAIHLCGRRTVPNLDAYLIQNWQLSFVVFRNYKCLHEFDRCEASDGPNFDQTVYLSSEEMCTSLRELCQRVTDISKLPEFCPGAELRAPYLWYYHSRESLEIELKGTVAQSRHSHDVQTLLDFISDSMGDEYTAVESLLSTKMISWKFLPYLFASEELVIHTQNKSKDYWQAHEMIDMPTVNDADENSTRLQVKVRSWAFDGNFQRLNSTLEIHQSHFGESGSPMPISSLSVVPFTHAEHCSREYFEIRGGKFWSYRHTRYVTYNESTADLEDFAAERFMINASQYHAIYSSDDDASTNSHRLDDDLGREAMVSDRPPAGNFLLLLPPTIPGLNIQKLQWQALLISKTAPVVWNKKALDRLVLDQDKKNLLTMLLTSTTTIGDIKSRNGVEKDNLVVLFHGGPGTGKSFTAKAFAEVAEKALYQYSCSDIGTDVKDVRVRLRDLIGLENSWNCVALLRDADVLVSRRTLENTVHNTFVTQLIDFLDHFSGILFLTTNQVGTFDEAFMSRVKFSVHFPSLDSSGRKEIWRNFIQDQDLDTRDDLGGTSELEDRASELAKDELNGMQIKHCFRAAVKIARSRGEKLHMEHFRMAKKTFVEFNDYIESVRRAKPSQLASRSQTRDDEWSYRKSKMEQQDNPEETSRIEAVSSS</sequence>
<evidence type="ECO:0000256" key="2">
    <source>
        <dbReference type="SAM" id="MobiDB-lite"/>
    </source>
</evidence>
<evidence type="ECO:0000313" key="6">
    <source>
        <dbReference type="EMBL" id="CAI6339167.1"/>
    </source>
</evidence>
<evidence type="ECO:0000256" key="1">
    <source>
        <dbReference type="SAM" id="Coils"/>
    </source>
</evidence>
<feature type="region of interest" description="Disordered" evidence="2">
    <location>
        <begin position="942"/>
        <end position="982"/>
    </location>
</feature>
<dbReference type="AlphaFoldDB" id="A0A9W4UQY1"/>
<dbReference type="InterPro" id="IPR027417">
    <property type="entry name" value="P-loop_NTPase"/>
</dbReference>
<dbReference type="InterPro" id="IPR054289">
    <property type="entry name" value="DUF7025"/>
</dbReference>
<dbReference type="InterPro" id="IPR003959">
    <property type="entry name" value="ATPase_AAA_core"/>
</dbReference>
<dbReference type="GO" id="GO:0005524">
    <property type="term" value="F:ATP binding"/>
    <property type="evidence" value="ECO:0007669"/>
    <property type="project" value="InterPro"/>
</dbReference>
<keyword evidence="7" id="KW-1185">Reference proteome</keyword>
<feature type="domain" description="Prion-inhibition and propagation HeLo" evidence="4">
    <location>
        <begin position="5"/>
        <end position="213"/>
    </location>
</feature>
<dbReference type="Pfam" id="PF00004">
    <property type="entry name" value="AAA"/>
    <property type="match status" value="1"/>
</dbReference>
<organism evidence="6 7">
    <name type="scientific">Periconia digitata</name>
    <dbReference type="NCBI Taxonomy" id="1303443"/>
    <lineage>
        <taxon>Eukaryota</taxon>
        <taxon>Fungi</taxon>
        <taxon>Dikarya</taxon>
        <taxon>Ascomycota</taxon>
        <taxon>Pezizomycotina</taxon>
        <taxon>Dothideomycetes</taxon>
        <taxon>Pleosporomycetidae</taxon>
        <taxon>Pleosporales</taxon>
        <taxon>Massarineae</taxon>
        <taxon>Periconiaceae</taxon>
        <taxon>Periconia</taxon>
    </lineage>
</organism>
<feature type="coiled-coil region" evidence="1">
    <location>
        <begin position="175"/>
        <end position="209"/>
    </location>
</feature>
<dbReference type="OrthoDB" id="20872at2759"/>
<evidence type="ECO:0008006" key="8">
    <source>
        <dbReference type="Google" id="ProtNLM"/>
    </source>
</evidence>
<dbReference type="InterPro" id="IPR038305">
    <property type="entry name" value="HeLo_sf"/>
</dbReference>
<reference evidence="6" key="1">
    <citation type="submission" date="2023-01" db="EMBL/GenBank/DDBJ databases">
        <authorList>
            <person name="Van Ghelder C."/>
            <person name="Rancurel C."/>
        </authorList>
    </citation>
    <scope>NUCLEOTIDE SEQUENCE</scope>
    <source>
        <strain evidence="6">CNCM I-4278</strain>
    </source>
</reference>
<evidence type="ECO:0000313" key="7">
    <source>
        <dbReference type="Proteomes" id="UP001152607"/>
    </source>
</evidence>
<dbReference type="InterPro" id="IPR029498">
    <property type="entry name" value="HeLo_dom"/>
</dbReference>
<dbReference type="PANTHER" id="PTHR46411:SF2">
    <property type="entry name" value="AAA+ ATPASE DOMAIN-CONTAINING PROTEIN"/>
    <property type="match status" value="1"/>
</dbReference>
<dbReference type="Pfam" id="PF22942">
    <property type="entry name" value="DUF7025"/>
    <property type="match status" value="1"/>
</dbReference>
<dbReference type="EMBL" id="CAOQHR010000009">
    <property type="protein sequence ID" value="CAI6339167.1"/>
    <property type="molecule type" value="Genomic_DNA"/>
</dbReference>
<evidence type="ECO:0000259" key="5">
    <source>
        <dbReference type="Pfam" id="PF22942"/>
    </source>
</evidence>
<dbReference type="Gene3D" id="1.20.120.1020">
    <property type="entry name" value="Prion-inhibition and propagation, HeLo domain"/>
    <property type="match status" value="1"/>
</dbReference>
<feature type="domain" description="ATPase AAA-type core" evidence="3">
    <location>
        <begin position="729"/>
        <end position="849"/>
    </location>
</feature>
<protein>
    <recommendedName>
        <fullName evidence="8">AAA+ ATPase domain-containing protein</fullName>
    </recommendedName>
</protein>
<comment type="caution">
    <text evidence="6">The sequence shown here is derived from an EMBL/GenBank/DDBJ whole genome shotgun (WGS) entry which is preliminary data.</text>
</comment>
<proteinExistence type="predicted"/>
<dbReference type="Proteomes" id="UP001152607">
    <property type="component" value="Unassembled WGS sequence"/>
</dbReference>
<gene>
    <name evidence="6" type="ORF">PDIGIT_LOCUS12314</name>
</gene>
<evidence type="ECO:0000259" key="3">
    <source>
        <dbReference type="Pfam" id="PF00004"/>
    </source>
</evidence>
<name>A0A9W4UQY1_9PLEO</name>